<organism evidence="2 4">
    <name type="scientific">Shewanella psychromarinicola</name>
    <dbReference type="NCBI Taxonomy" id="2487742"/>
    <lineage>
        <taxon>Bacteria</taxon>
        <taxon>Pseudomonadati</taxon>
        <taxon>Pseudomonadota</taxon>
        <taxon>Gammaproteobacteria</taxon>
        <taxon>Alteromonadales</taxon>
        <taxon>Shewanellaceae</taxon>
        <taxon>Shewanella</taxon>
    </lineage>
</organism>
<sequence length="135" mass="15842">MACTETYSTLLIFSEDITPDEINKSLGFFAHDIWVKDPEHKYKHRRERNIWKWTTQDLCKTTDNIEHLNIILKKLEGKESVLENLRNKGCETKITNFWDSTGQGGPSLTVELMRRLSVLGLDILWDMYFDDESET</sequence>
<evidence type="ECO:0000313" key="3">
    <source>
        <dbReference type="Proteomes" id="UP000273778"/>
    </source>
</evidence>
<dbReference type="EMBL" id="RKKB01000051">
    <property type="protein sequence ID" value="RPA22391.1"/>
    <property type="molecule type" value="Genomic_DNA"/>
</dbReference>
<gene>
    <name evidence="2" type="ORF">EGC77_22395</name>
    <name evidence="1" type="ORF">EGC80_01085</name>
</gene>
<dbReference type="Proteomes" id="UP000278855">
    <property type="component" value="Unassembled WGS sequence"/>
</dbReference>
<dbReference type="InterPro" id="IPR025459">
    <property type="entry name" value="DUF4279"/>
</dbReference>
<dbReference type="KEGG" id="spsr:EGC80_01085"/>
<reference evidence="2" key="3">
    <citation type="submission" date="2018-11" db="EMBL/GenBank/DDBJ databases">
        <authorList>
            <person name="Hwang Y.J."/>
            <person name="Hwang C.Y."/>
        </authorList>
    </citation>
    <scope>NUCLEOTIDE SEQUENCE</scope>
    <source>
        <strain evidence="2">R106</strain>
    </source>
</reference>
<evidence type="ECO:0000313" key="2">
    <source>
        <dbReference type="EMBL" id="RPA22391.1"/>
    </source>
</evidence>
<dbReference type="OrthoDB" id="7064823at2"/>
<reference evidence="4" key="2">
    <citation type="submission" date="2018-11" db="EMBL/GenBank/DDBJ databases">
        <title>Shewanella sp. R106.</title>
        <authorList>
            <person name="Hwang Y.J."/>
            <person name="Hwang C.Y."/>
        </authorList>
    </citation>
    <scope>NUCLEOTIDE SEQUENCE [LARGE SCALE GENOMIC DNA]</scope>
    <source>
        <strain evidence="4">R106</strain>
    </source>
</reference>
<evidence type="ECO:0000313" key="4">
    <source>
        <dbReference type="Proteomes" id="UP000278855"/>
    </source>
</evidence>
<dbReference type="EMBL" id="CP034073">
    <property type="protein sequence ID" value="AZG33657.1"/>
    <property type="molecule type" value="Genomic_DNA"/>
</dbReference>
<dbReference type="AlphaFoldDB" id="A0A3N4DJG0"/>
<dbReference type="Proteomes" id="UP000273778">
    <property type="component" value="Chromosome"/>
</dbReference>
<name>A0A3N4DJG0_9GAMM</name>
<evidence type="ECO:0000313" key="1">
    <source>
        <dbReference type="EMBL" id="AZG33657.1"/>
    </source>
</evidence>
<keyword evidence="3" id="KW-1185">Reference proteome</keyword>
<protein>
    <submittedName>
        <fullName evidence="2">DUF4279 domain-containing protein</fullName>
    </submittedName>
</protein>
<accession>A0A3N4DJG0</accession>
<dbReference type="Pfam" id="PF14106">
    <property type="entry name" value="DUF4279"/>
    <property type="match status" value="1"/>
</dbReference>
<reference evidence="1 3" key="1">
    <citation type="submission" date="2018-11" db="EMBL/GenBank/DDBJ databases">
        <title>Shewanella sp. M2.</title>
        <authorList>
            <person name="Hwang Y.J."/>
            <person name="Hwang C.Y."/>
        </authorList>
    </citation>
    <scope>NUCLEOTIDE SEQUENCE [LARGE SCALE GENOMIC DNA]</scope>
    <source>
        <strain evidence="1 3">M2</strain>
    </source>
</reference>
<dbReference type="RefSeq" id="WP_124014350.1">
    <property type="nucleotide sequence ID" value="NZ_CP034073.1"/>
</dbReference>
<proteinExistence type="predicted"/>